<gene>
    <name evidence="2" type="ORF">EM808_25865</name>
</gene>
<evidence type="ECO:0000259" key="1">
    <source>
        <dbReference type="Pfam" id="PF13333"/>
    </source>
</evidence>
<keyword evidence="3" id="KW-1185">Reference proteome</keyword>
<dbReference type="GO" id="GO:0015074">
    <property type="term" value="P:DNA integration"/>
    <property type="evidence" value="ECO:0007669"/>
    <property type="project" value="InterPro"/>
</dbReference>
<dbReference type="RefSeq" id="WP_127742305.1">
    <property type="nucleotide sequence ID" value="NZ_CAJCKN010000031.1"/>
</dbReference>
<reference evidence="2 3" key="1">
    <citation type="submission" date="2019-01" db="EMBL/GenBank/DDBJ databases">
        <title>Bacillus sp. M5HDSG1-1, whole genome shotgun sequence.</title>
        <authorList>
            <person name="Tuo L."/>
        </authorList>
    </citation>
    <scope>NUCLEOTIDE SEQUENCE [LARGE SCALE GENOMIC DNA]</scope>
    <source>
        <strain evidence="2 3">M5HDSG1-1</strain>
    </source>
</reference>
<proteinExistence type="predicted"/>
<dbReference type="AlphaFoldDB" id="A0A437K3R0"/>
<evidence type="ECO:0000313" key="2">
    <source>
        <dbReference type="EMBL" id="RVT57030.1"/>
    </source>
</evidence>
<evidence type="ECO:0000313" key="3">
    <source>
        <dbReference type="Proteomes" id="UP000288024"/>
    </source>
</evidence>
<sequence length="29" mass="3717">MEFANRAHFTSLEQLKLEWNDYLHWFNYI</sequence>
<accession>A0A437K3R0</accession>
<feature type="domain" description="Integrase catalytic" evidence="1">
    <location>
        <begin position="2"/>
        <end position="28"/>
    </location>
</feature>
<protein>
    <recommendedName>
        <fullName evidence="1">Integrase catalytic domain-containing protein</fullName>
    </recommendedName>
</protein>
<dbReference type="InterPro" id="IPR001584">
    <property type="entry name" value="Integrase_cat-core"/>
</dbReference>
<dbReference type="Proteomes" id="UP000288024">
    <property type="component" value="Unassembled WGS sequence"/>
</dbReference>
<dbReference type="GeneID" id="301315569"/>
<dbReference type="Pfam" id="PF13333">
    <property type="entry name" value="rve_2"/>
    <property type="match status" value="1"/>
</dbReference>
<comment type="caution">
    <text evidence="2">The sequence shown here is derived from an EMBL/GenBank/DDBJ whole genome shotgun (WGS) entry which is preliminary data.</text>
</comment>
<dbReference type="EMBL" id="RZTZ01000020">
    <property type="protein sequence ID" value="RVT57030.1"/>
    <property type="molecule type" value="Genomic_DNA"/>
</dbReference>
<organism evidence="2 3">
    <name type="scientific">Niallia taxi</name>
    <dbReference type="NCBI Taxonomy" id="2499688"/>
    <lineage>
        <taxon>Bacteria</taxon>
        <taxon>Bacillati</taxon>
        <taxon>Bacillota</taxon>
        <taxon>Bacilli</taxon>
        <taxon>Bacillales</taxon>
        <taxon>Bacillaceae</taxon>
        <taxon>Niallia</taxon>
    </lineage>
</organism>
<name>A0A437K3R0_9BACI</name>